<feature type="coiled-coil region" evidence="3">
    <location>
        <begin position="197"/>
        <end position="224"/>
    </location>
</feature>
<reference evidence="5" key="2">
    <citation type="submission" date="2025-08" db="UniProtKB">
        <authorList>
            <consortium name="Ensembl"/>
        </authorList>
    </citation>
    <scope>IDENTIFICATION</scope>
</reference>
<feature type="coiled-coil region" evidence="3">
    <location>
        <begin position="5"/>
        <end position="78"/>
    </location>
</feature>
<dbReference type="PANTHER" id="PTHR31233">
    <property type="entry name" value="BICAUDAL D FAMILY MEMBER"/>
    <property type="match status" value="1"/>
</dbReference>
<feature type="region of interest" description="Disordered" evidence="4">
    <location>
        <begin position="118"/>
        <end position="146"/>
    </location>
</feature>
<dbReference type="GO" id="GO:0034452">
    <property type="term" value="F:dynactin binding"/>
    <property type="evidence" value="ECO:0007669"/>
    <property type="project" value="TreeGrafter"/>
</dbReference>
<evidence type="ECO:0000256" key="2">
    <source>
        <dbReference type="ARBA" id="ARBA00023054"/>
    </source>
</evidence>
<dbReference type="GO" id="GO:0070507">
    <property type="term" value="P:regulation of microtubule cytoskeleton organization"/>
    <property type="evidence" value="ECO:0007669"/>
    <property type="project" value="TreeGrafter"/>
</dbReference>
<dbReference type="GO" id="GO:0005794">
    <property type="term" value="C:Golgi apparatus"/>
    <property type="evidence" value="ECO:0007669"/>
    <property type="project" value="TreeGrafter"/>
</dbReference>
<name>H2ZKX1_CIOSA</name>
<feature type="compositionally biased region" description="Basic and acidic residues" evidence="4">
    <location>
        <begin position="118"/>
        <end position="139"/>
    </location>
</feature>
<protein>
    <submittedName>
        <fullName evidence="5">Uncharacterized protein</fullName>
    </submittedName>
</protein>
<comment type="similarity">
    <text evidence="1">Belongs to the BicD family.</text>
</comment>
<reference evidence="5" key="3">
    <citation type="submission" date="2025-09" db="UniProtKB">
        <authorList>
            <consortium name="Ensembl"/>
        </authorList>
    </citation>
    <scope>IDENTIFICATION</scope>
</reference>
<reference evidence="6" key="1">
    <citation type="submission" date="2003-08" db="EMBL/GenBank/DDBJ databases">
        <authorList>
            <person name="Birren B."/>
            <person name="Nusbaum C."/>
            <person name="Abebe A."/>
            <person name="Abouelleil A."/>
            <person name="Adekoya E."/>
            <person name="Ait-zahra M."/>
            <person name="Allen N."/>
            <person name="Allen T."/>
            <person name="An P."/>
            <person name="Anderson M."/>
            <person name="Anderson S."/>
            <person name="Arachchi H."/>
            <person name="Armbruster J."/>
            <person name="Bachantsang P."/>
            <person name="Baldwin J."/>
            <person name="Barry A."/>
            <person name="Bayul T."/>
            <person name="Blitshsteyn B."/>
            <person name="Bloom T."/>
            <person name="Blye J."/>
            <person name="Boguslavskiy L."/>
            <person name="Borowsky M."/>
            <person name="Boukhgalter B."/>
            <person name="Brunache A."/>
            <person name="Butler J."/>
            <person name="Calixte N."/>
            <person name="Calvo S."/>
            <person name="Camarata J."/>
            <person name="Campo K."/>
            <person name="Chang J."/>
            <person name="Cheshatsang Y."/>
            <person name="Citroen M."/>
            <person name="Collymore A."/>
            <person name="Considine T."/>
            <person name="Cook A."/>
            <person name="Cooke P."/>
            <person name="Corum B."/>
            <person name="Cuomo C."/>
            <person name="David R."/>
            <person name="Dawoe T."/>
            <person name="Degray S."/>
            <person name="Dodge S."/>
            <person name="Dooley K."/>
            <person name="Dorje P."/>
            <person name="Dorjee K."/>
            <person name="Dorris L."/>
            <person name="Duffey N."/>
            <person name="Dupes A."/>
            <person name="Elkins T."/>
            <person name="Engels R."/>
            <person name="Erickson J."/>
            <person name="Farina A."/>
            <person name="Faro S."/>
            <person name="Ferreira P."/>
            <person name="Fischer H."/>
            <person name="Fitzgerald M."/>
            <person name="Foley K."/>
            <person name="Gage D."/>
            <person name="Galagan J."/>
            <person name="Gearin G."/>
            <person name="Gnerre S."/>
            <person name="Gnirke A."/>
            <person name="Goyette A."/>
            <person name="Graham J."/>
            <person name="Grandbois E."/>
            <person name="Gyaltsen K."/>
            <person name="Hafez N."/>
            <person name="Hagopian D."/>
            <person name="Hagos B."/>
            <person name="Hall J."/>
            <person name="Hatcher B."/>
            <person name="Heller A."/>
            <person name="Higgins H."/>
            <person name="Honan T."/>
            <person name="Horn A."/>
            <person name="Houde N."/>
            <person name="Hughes L."/>
            <person name="Hulme W."/>
            <person name="Husby E."/>
            <person name="Iliev I."/>
            <person name="Jaffe D."/>
            <person name="Jones C."/>
            <person name="Kamal M."/>
            <person name="Kamat A."/>
            <person name="Kamvysselis M."/>
            <person name="Karlsson E."/>
            <person name="Kells C."/>
            <person name="Kieu A."/>
            <person name="Kisner P."/>
            <person name="Kodira C."/>
            <person name="Kulbokas E."/>
            <person name="Labutti K."/>
            <person name="Lama D."/>
            <person name="Landers T."/>
            <person name="Leger J."/>
            <person name="Levine S."/>
            <person name="Lewis D."/>
            <person name="Lewis T."/>
            <person name="Lindblad-toh K."/>
            <person name="Liu X."/>
            <person name="Lokyitsang T."/>
            <person name="Lokyitsang Y."/>
            <person name="Lucien O."/>
            <person name="Lui A."/>
            <person name="Ma L.J."/>
            <person name="Mabbitt R."/>
            <person name="Macdonald J."/>
            <person name="Maclean C."/>
            <person name="Major J."/>
            <person name="Manning J."/>
            <person name="Marabella R."/>
            <person name="Maru K."/>
            <person name="Matthews C."/>
            <person name="Mauceli E."/>
            <person name="Mccarthy M."/>
            <person name="Mcdonough S."/>
            <person name="Mcghee T."/>
            <person name="Meldrim J."/>
            <person name="Meneus L."/>
            <person name="Mesirov J."/>
            <person name="Mihalev A."/>
            <person name="Mihova T."/>
            <person name="Mikkelsen T."/>
            <person name="Mlenga V."/>
            <person name="Moru K."/>
            <person name="Mozes J."/>
            <person name="Mulrain L."/>
            <person name="Munson G."/>
            <person name="Naylor J."/>
            <person name="Newes C."/>
            <person name="Nguyen C."/>
            <person name="Nguyen N."/>
            <person name="Nguyen T."/>
            <person name="Nicol R."/>
            <person name="Nielsen C."/>
            <person name="Nizzari M."/>
            <person name="Norbu C."/>
            <person name="Norbu N."/>
            <person name="O'donnell P."/>
            <person name="Okoawo O."/>
            <person name="O'leary S."/>
            <person name="Omotosho B."/>
            <person name="O'neill K."/>
            <person name="Osman S."/>
            <person name="Parker S."/>
            <person name="Perrin D."/>
            <person name="Phunkhang P."/>
            <person name="Piqani B."/>
            <person name="Purcell S."/>
            <person name="Rachupka T."/>
            <person name="Ramasamy U."/>
            <person name="Rameau R."/>
            <person name="Ray V."/>
            <person name="Raymond C."/>
            <person name="Retta R."/>
            <person name="Richardson S."/>
            <person name="Rise C."/>
            <person name="Rodriguez J."/>
            <person name="Rogers J."/>
            <person name="Rogov P."/>
            <person name="Rutman M."/>
            <person name="Schupbach R."/>
            <person name="Seaman C."/>
            <person name="Settipalli S."/>
            <person name="Sharpe T."/>
            <person name="Sheridan J."/>
            <person name="Sherpa N."/>
            <person name="Shi J."/>
            <person name="Smirnov S."/>
            <person name="Smith C."/>
            <person name="Sougnez C."/>
            <person name="Spencer B."/>
            <person name="Stalker J."/>
            <person name="Stange-thomann N."/>
            <person name="Stavropoulos S."/>
            <person name="Stetson K."/>
            <person name="Stone C."/>
            <person name="Stone S."/>
            <person name="Stubbs M."/>
            <person name="Talamas J."/>
            <person name="Tchuinga P."/>
            <person name="Tenzing P."/>
            <person name="Tesfaye S."/>
            <person name="Theodore J."/>
            <person name="Thoulutsang Y."/>
            <person name="Topham K."/>
            <person name="Towey S."/>
            <person name="Tsamla T."/>
            <person name="Tsomo N."/>
            <person name="Vallee D."/>
            <person name="Vassiliev H."/>
            <person name="Venkataraman V."/>
            <person name="Vinson J."/>
            <person name="Vo A."/>
            <person name="Wade C."/>
            <person name="Wang S."/>
            <person name="Wangchuk T."/>
            <person name="Wangdi T."/>
            <person name="Whittaker C."/>
            <person name="Wilkinson J."/>
            <person name="Wu Y."/>
            <person name="Wyman D."/>
            <person name="Yadav S."/>
            <person name="Yang S."/>
            <person name="Yang X."/>
            <person name="Yeager S."/>
            <person name="Yee E."/>
            <person name="Young G."/>
            <person name="Zainoun J."/>
            <person name="Zembeck L."/>
            <person name="Zimmer A."/>
            <person name="Zody M."/>
            <person name="Lander E."/>
        </authorList>
    </citation>
    <scope>NUCLEOTIDE SEQUENCE [LARGE SCALE GENOMIC DNA]</scope>
</reference>
<evidence type="ECO:0000256" key="3">
    <source>
        <dbReference type="SAM" id="Coils"/>
    </source>
</evidence>
<dbReference type="GO" id="GO:0005829">
    <property type="term" value="C:cytosol"/>
    <property type="evidence" value="ECO:0007669"/>
    <property type="project" value="TreeGrafter"/>
</dbReference>
<dbReference type="STRING" id="51511.ENSCSAVP00000018237"/>
<evidence type="ECO:0000313" key="5">
    <source>
        <dbReference type="Ensembl" id="ENSCSAVP00000018237.1"/>
    </source>
</evidence>
<dbReference type="GO" id="GO:0070840">
    <property type="term" value="F:dynein complex binding"/>
    <property type="evidence" value="ECO:0007669"/>
    <property type="project" value="InterPro"/>
</dbReference>
<dbReference type="HOGENOM" id="CLU_1158640_0_0_1"/>
<dbReference type="eggNOG" id="KOG0999">
    <property type="taxonomic scope" value="Eukaryota"/>
</dbReference>
<evidence type="ECO:0000256" key="4">
    <source>
        <dbReference type="SAM" id="MobiDB-lite"/>
    </source>
</evidence>
<dbReference type="GO" id="GO:0008093">
    <property type="term" value="F:cytoskeletal anchor activity"/>
    <property type="evidence" value="ECO:0007669"/>
    <property type="project" value="InterPro"/>
</dbReference>
<dbReference type="GeneTree" id="ENSGT00940000154471"/>
<dbReference type="GO" id="GO:0072393">
    <property type="term" value="P:microtubule anchoring at microtubule organizing center"/>
    <property type="evidence" value="ECO:0007669"/>
    <property type="project" value="TreeGrafter"/>
</dbReference>
<dbReference type="Pfam" id="PF09730">
    <property type="entry name" value="BicD"/>
    <property type="match status" value="1"/>
</dbReference>
<keyword evidence="2 3" id="KW-0175">Coiled coil</keyword>
<dbReference type="PANTHER" id="PTHR31233:SF6">
    <property type="entry name" value="PROTEIN BICAUDAL D"/>
    <property type="match status" value="1"/>
</dbReference>
<sequence length="240" mass="27025">NEGKYKDVVSECERLKEELKSLRDEHAERKDAQKKSEIALKEAKAKQTILTQRNQSLIEEIESKNHSLSCRVKDARRSAEELSSVSEQLSQLYHHACLAVGDTPQRVVLDSIRKETKQIEQKSSENKEIEADESQDKENTVSAGTAEFSSDTVTTTTVLSTMRDQLKYLRSSIEKLAATKDTLSSVTLALLPGQTSLAESQEQVRQLEEEVLRLRSLLSSKREQIATLRTVLKANKHTAE</sequence>
<dbReference type="AlphaFoldDB" id="H2ZKX1"/>
<dbReference type="InterPro" id="IPR018477">
    <property type="entry name" value="BICD"/>
</dbReference>
<keyword evidence="6" id="KW-1185">Reference proteome</keyword>
<evidence type="ECO:0000313" key="6">
    <source>
        <dbReference type="Proteomes" id="UP000007875"/>
    </source>
</evidence>
<dbReference type="InParanoid" id="H2ZKX1"/>
<dbReference type="Ensembl" id="ENSCSAVT00000018435.1">
    <property type="protein sequence ID" value="ENSCSAVP00000018237.1"/>
    <property type="gene ID" value="ENSCSAVG00000010724.1"/>
</dbReference>
<evidence type="ECO:0000256" key="1">
    <source>
        <dbReference type="ARBA" id="ARBA00010061"/>
    </source>
</evidence>
<proteinExistence type="inferred from homology"/>
<organism evidence="5 6">
    <name type="scientific">Ciona savignyi</name>
    <name type="common">Pacific transparent sea squirt</name>
    <dbReference type="NCBI Taxonomy" id="51511"/>
    <lineage>
        <taxon>Eukaryota</taxon>
        <taxon>Metazoa</taxon>
        <taxon>Chordata</taxon>
        <taxon>Tunicata</taxon>
        <taxon>Ascidiacea</taxon>
        <taxon>Phlebobranchia</taxon>
        <taxon>Cionidae</taxon>
        <taxon>Ciona</taxon>
    </lineage>
</organism>
<dbReference type="Proteomes" id="UP000007875">
    <property type="component" value="Unassembled WGS sequence"/>
</dbReference>
<accession>H2ZKX1</accession>